<dbReference type="Proteomes" id="UP000285376">
    <property type="component" value="Unassembled WGS sequence"/>
</dbReference>
<accession>A0A417ZA26</accession>
<name>A0A417ZA26_9MICO</name>
<dbReference type="Pfam" id="PF09754">
    <property type="entry name" value="PAC2"/>
    <property type="match status" value="1"/>
</dbReference>
<dbReference type="AlphaFoldDB" id="A0A417ZA26"/>
<proteinExistence type="predicted"/>
<sequence>MRRHFELVTETAPTVIVAFQGWNDVSGAALDAVDHLVTQTKARLWADIDPQDYYDFQVNQPRVDVVDGERRIIWRTTEVHHAVMAGVGDVLLVKGIEPSFRWKAFLDELLTMLDDVNPRRVVLCGVLDGEVAHTRPFPVAFTSPQPVTRAAHDARTPTYIGPTGIVGVLVDALGRTAYETLSMWVTVPRYALGGPQPKVSLTVVSALERLLETPLPLADLEEQARAWERGVSDLVAEDGEMASYVDTLENTVDVTELPEASGDAIAQEFEQFLRRRDDDQL</sequence>
<gene>
    <name evidence="1" type="ORF">D1832_01890</name>
</gene>
<dbReference type="InterPro" id="IPR019151">
    <property type="entry name" value="Proteasome_assmbl_chaperone_2"/>
</dbReference>
<dbReference type="PIRSF" id="PIRSF028754">
    <property type="entry name" value="UCP028754"/>
    <property type="match status" value="1"/>
</dbReference>
<reference evidence="1 2" key="1">
    <citation type="submission" date="2018-08" db="EMBL/GenBank/DDBJ databases">
        <title>Whole genome sequence analysis of Dermacoccus abyssi bacteria isolated from Deep Mariana trench Micromonospora spp reveals genes involved in the environmental adaptation and production of secondary metabolites.</title>
        <authorList>
            <person name="Abdel-Mageed W.M."/>
            <person name="Lehri B."/>
            <person name="Nouioui I."/>
            <person name="Goodfellow I."/>
            <person name="Jaspars M."/>
            <person name="Karlyshev A."/>
        </authorList>
    </citation>
    <scope>NUCLEOTIDE SEQUENCE [LARGE SCALE GENOMIC DNA]</scope>
    <source>
        <strain evidence="1 2">MT1.1</strain>
    </source>
</reference>
<dbReference type="EMBL" id="QWLM01000002">
    <property type="protein sequence ID" value="RHW47482.1"/>
    <property type="molecule type" value="Genomic_DNA"/>
</dbReference>
<dbReference type="Gene3D" id="3.40.50.10900">
    <property type="entry name" value="PAC-like subunit"/>
    <property type="match status" value="1"/>
</dbReference>
<dbReference type="InterPro" id="IPR008492">
    <property type="entry name" value="Rv2714-like"/>
</dbReference>
<dbReference type="SUPFAM" id="SSF159659">
    <property type="entry name" value="Cgl1923-like"/>
    <property type="match status" value="1"/>
</dbReference>
<evidence type="ECO:0000313" key="1">
    <source>
        <dbReference type="EMBL" id="RHW47482.1"/>
    </source>
</evidence>
<protein>
    <submittedName>
        <fullName evidence="1">PAC2 family protein</fullName>
    </submittedName>
</protein>
<comment type="caution">
    <text evidence="1">The sequence shown here is derived from an EMBL/GenBank/DDBJ whole genome shotgun (WGS) entry which is preliminary data.</text>
</comment>
<dbReference type="InterPro" id="IPR038389">
    <property type="entry name" value="PSMG2_sf"/>
</dbReference>
<evidence type="ECO:0000313" key="2">
    <source>
        <dbReference type="Proteomes" id="UP000285376"/>
    </source>
</evidence>
<organism evidence="1 2">
    <name type="scientific">Dermacoccus abyssi</name>
    <dbReference type="NCBI Taxonomy" id="322596"/>
    <lineage>
        <taxon>Bacteria</taxon>
        <taxon>Bacillati</taxon>
        <taxon>Actinomycetota</taxon>
        <taxon>Actinomycetes</taxon>
        <taxon>Micrococcales</taxon>
        <taxon>Dermacoccaceae</taxon>
        <taxon>Dermacoccus</taxon>
    </lineage>
</organism>